<comment type="caution">
    <text evidence="2">The sequence shown here is derived from an EMBL/GenBank/DDBJ whole genome shotgun (WGS) entry which is preliminary data.</text>
</comment>
<accession>A0A9P9IHQ4</accession>
<gene>
    <name evidence="2" type="ORF">B0J11DRAFT_55689</name>
</gene>
<evidence type="ECO:0000313" key="2">
    <source>
        <dbReference type="EMBL" id="KAH7121036.1"/>
    </source>
</evidence>
<dbReference type="AlphaFoldDB" id="A0A9P9IHQ4"/>
<reference evidence="2" key="1">
    <citation type="journal article" date="2021" name="Nat. Commun.">
        <title>Genetic determinants of endophytism in the Arabidopsis root mycobiome.</title>
        <authorList>
            <person name="Mesny F."/>
            <person name="Miyauchi S."/>
            <person name="Thiergart T."/>
            <person name="Pickel B."/>
            <person name="Atanasova L."/>
            <person name="Karlsson M."/>
            <person name="Huettel B."/>
            <person name="Barry K.W."/>
            <person name="Haridas S."/>
            <person name="Chen C."/>
            <person name="Bauer D."/>
            <person name="Andreopoulos W."/>
            <person name="Pangilinan J."/>
            <person name="LaButti K."/>
            <person name="Riley R."/>
            <person name="Lipzen A."/>
            <person name="Clum A."/>
            <person name="Drula E."/>
            <person name="Henrissat B."/>
            <person name="Kohler A."/>
            <person name="Grigoriev I.V."/>
            <person name="Martin F.M."/>
            <person name="Hacquard S."/>
        </authorList>
    </citation>
    <scope>NUCLEOTIDE SEQUENCE</scope>
    <source>
        <strain evidence="2">MPI-CAGE-CH-0243</strain>
    </source>
</reference>
<protein>
    <recommendedName>
        <fullName evidence="1">Heterokaryon incompatibility domain-containing protein</fullName>
    </recommendedName>
</protein>
<dbReference type="Pfam" id="PF06985">
    <property type="entry name" value="HET"/>
    <property type="match status" value="2"/>
</dbReference>
<keyword evidence="3" id="KW-1185">Reference proteome</keyword>
<dbReference type="InterPro" id="IPR010730">
    <property type="entry name" value="HET"/>
</dbReference>
<evidence type="ECO:0000313" key="3">
    <source>
        <dbReference type="Proteomes" id="UP000700596"/>
    </source>
</evidence>
<dbReference type="OrthoDB" id="5428863at2759"/>
<feature type="domain" description="Heterokaryon incompatibility" evidence="1">
    <location>
        <begin position="277"/>
        <end position="362"/>
    </location>
</feature>
<dbReference type="PANTHER" id="PTHR33112">
    <property type="entry name" value="DOMAIN PROTEIN, PUTATIVE-RELATED"/>
    <property type="match status" value="1"/>
</dbReference>
<proteinExistence type="predicted"/>
<name>A0A9P9IHQ4_9PLEO</name>
<organism evidence="2 3">
    <name type="scientific">Dendryphion nanum</name>
    <dbReference type="NCBI Taxonomy" id="256645"/>
    <lineage>
        <taxon>Eukaryota</taxon>
        <taxon>Fungi</taxon>
        <taxon>Dikarya</taxon>
        <taxon>Ascomycota</taxon>
        <taxon>Pezizomycotina</taxon>
        <taxon>Dothideomycetes</taxon>
        <taxon>Pleosporomycetidae</taxon>
        <taxon>Pleosporales</taxon>
        <taxon>Torulaceae</taxon>
        <taxon>Dendryphion</taxon>
    </lineage>
</organism>
<sequence length="703" mass="79920">MEPSSEEARIEPYICRPCTELETMLSAAIEEPIPPTGKPVLRLGPMRKELTKNSRTKTCGSCEFFRQLAPRYKKNYNLELKLFDRLLEDEYDFGQALPGRNTPFVVTVREKERLPFQEILGRGILTYYPSSRPSSFEGLPQVCPVNRNTIDYHEVQRWLQDCALEHSCGFLFADQNALPYIYLIDCTTGRIIKSYLSKKYVALSYVWGKGTSLAPFHCDFNAEPPQGILDLENAPLTVRDAAQAARSLGINHLWIDKYCIGKKPPRTIQIDLMLLWCIDQNNQTETRNMIQNMDKIYAQAWVTLVAMFGENSDAGLPGVSTVNRLSQPRFQTPRGVWISSLPTISTVSQASKWATRGWTYQEARLSRRCLIFTEYQLYFVCERWTLSESTPYGVNTGGFARILNSSCLNSSLFGREESAVKGYAEDRLHYSRRDLTNESDMLHAFRGILSRTTFRTFWGVSITAMFAKMDADTGFALGLMWVRRSWQSALSTVGPRAVRRAGFPTWSWTSVTGGIAHDAGTQFYTPYLKEIRSASLHNYAHIKFWLYLHSQPIPLGEAVSRYNTMIPEESHHLLVEGDIITLSPDWFGRHSSSRIWYSWYSSEKENNKCSFPVSLDLDADIDSVKHSISSDESVPTQDALLIMEAKPPGIQEGMRVMVLILLKWTAEGCAQRIGLVGGFAIDDRISDDKVKALPRKRMKFTLC</sequence>
<evidence type="ECO:0000259" key="1">
    <source>
        <dbReference type="Pfam" id="PF06985"/>
    </source>
</evidence>
<dbReference type="Proteomes" id="UP000700596">
    <property type="component" value="Unassembled WGS sequence"/>
</dbReference>
<feature type="domain" description="Heterokaryon incompatibility" evidence="1">
    <location>
        <begin position="200"/>
        <end position="273"/>
    </location>
</feature>
<dbReference type="EMBL" id="JAGMWT010000010">
    <property type="protein sequence ID" value="KAH7121036.1"/>
    <property type="molecule type" value="Genomic_DNA"/>
</dbReference>
<dbReference type="PANTHER" id="PTHR33112:SF16">
    <property type="entry name" value="HETEROKARYON INCOMPATIBILITY DOMAIN-CONTAINING PROTEIN"/>
    <property type="match status" value="1"/>
</dbReference>